<dbReference type="InterPro" id="IPR029044">
    <property type="entry name" value="Nucleotide-diphossugar_trans"/>
</dbReference>
<proteinExistence type="predicted"/>
<dbReference type="InterPro" id="IPR007577">
    <property type="entry name" value="GlycoTrfase_DXD_sugar-bd_CS"/>
</dbReference>
<keyword evidence="3" id="KW-1185">Reference proteome</keyword>
<dbReference type="Proteomes" id="UP001209878">
    <property type="component" value="Unassembled WGS sequence"/>
</dbReference>
<organism evidence="2 3">
    <name type="scientific">Ridgeia piscesae</name>
    <name type="common">Tubeworm</name>
    <dbReference type="NCBI Taxonomy" id="27915"/>
    <lineage>
        <taxon>Eukaryota</taxon>
        <taxon>Metazoa</taxon>
        <taxon>Spiralia</taxon>
        <taxon>Lophotrochozoa</taxon>
        <taxon>Annelida</taxon>
        <taxon>Polychaeta</taxon>
        <taxon>Sedentaria</taxon>
        <taxon>Canalipalpata</taxon>
        <taxon>Sabellida</taxon>
        <taxon>Siboglinidae</taxon>
        <taxon>Ridgeia</taxon>
    </lineage>
</organism>
<comment type="caution">
    <text evidence="2">The sequence shown here is derived from an EMBL/GenBank/DDBJ whole genome shotgun (WGS) entry which is preliminary data.</text>
</comment>
<sequence>MASFRLAASGDVISDQDGVSSKRQHVDNGVPRIIHQTWRGVQLPEMLQPWLESWVRVNPKWEYWFWTDDDLQSFIAAKYPQFVTLFQGYPSNGYRADVFRYFVLFEYGGVYADLDMECLRPLDSYVDNHTCFVSQEPLVHAHFLSPTGIPLVSNALMACTAGHPFFGAVIDHLKRYAGTFTWNDILHATGPFMLTAEYKAYERGGWFYTNNESIFLSPPEDFNPVVDTSRIDHIRDVCVNSKGGPSMLEQNFDRLDKLCRTVLEEGFRDKPPATSYTHHHWTHLWAGGKYDPLGVFNSRQTFGVEILNKVRRK</sequence>
<dbReference type="SUPFAM" id="SSF53448">
    <property type="entry name" value="Nucleotide-diphospho-sugar transferases"/>
    <property type="match status" value="1"/>
</dbReference>
<protein>
    <submittedName>
        <fullName evidence="2">Uncharacterized protein</fullName>
    </submittedName>
</protein>
<accession>A0AAD9L0V8</accession>
<dbReference type="GO" id="GO:0000030">
    <property type="term" value="F:mannosyltransferase activity"/>
    <property type="evidence" value="ECO:0007669"/>
    <property type="project" value="TreeGrafter"/>
</dbReference>
<dbReference type="GO" id="GO:0016020">
    <property type="term" value="C:membrane"/>
    <property type="evidence" value="ECO:0007669"/>
    <property type="project" value="GOC"/>
</dbReference>
<evidence type="ECO:0000313" key="2">
    <source>
        <dbReference type="EMBL" id="KAK2180996.1"/>
    </source>
</evidence>
<gene>
    <name evidence="2" type="ORF">NP493_418g02058</name>
</gene>
<evidence type="ECO:0000313" key="3">
    <source>
        <dbReference type="Proteomes" id="UP001209878"/>
    </source>
</evidence>
<dbReference type="PANTHER" id="PTHR32385">
    <property type="entry name" value="MANNOSYL PHOSPHORYLINOSITOL CERAMIDE SYNTHASE"/>
    <property type="match status" value="1"/>
</dbReference>
<dbReference type="InterPro" id="IPR051706">
    <property type="entry name" value="Glycosyltransferase_domain"/>
</dbReference>
<name>A0AAD9L0V8_RIDPI</name>
<dbReference type="AlphaFoldDB" id="A0AAD9L0V8"/>
<dbReference type="PANTHER" id="PTHR32385:SF15">
    <property type="entry name" value="INOSITOL PHOSPHOCERAMIDE MANNOSYLTRANSFERASE 1"/>
    <property type="match status" value="1"/>
</dbReference>
<evidence type="ECO:0000256" key="1">
    <source>
        <dbReference type="ARBA" id="ARBA00022679"/>
    </source>
</evidence>
<keyword evidence="1" id="KW-0808">Transferase</keyword>
<dbReference type="Gene3D" id="3.90.550.20">
    <property type="match status" value="1"/>
</dbReference>
<dbReference type="Pfam" id="PF04488">
    <property type="entry name" value="Gly_transf_sug"/>
    <property type="match status" value="1"/>
</dbReference>
<dbReference type="GO" id="GO:0051999">
    <property type="term" value="P:mannosyl-inositol phosphorylceramide biosynthetic process"/>
    <property type="evidence" value="ECO:0007669"/>
    <property type="project" value="TreeGrafter"/>
</dbReference>
<reference evidence="2" key="1">
    <citation type="journal article" date="2023" name="Mol. Biol. Evol.">
        <title>Third-Generation Sequencing Reveals the Adaptive Role of the Epigenome in Three Deep-Sea Polychaetes.</title>
        <authorList>
            <person name="Perez M."/>
            <person name="Aroh O."/>
            <person name="Sun Y."/>
            <person name="Lan Y."/>
            <person name="Juniper S.K."/>
            <person name="Young C.R."/>
            <person name="Angers B."/>
            <person name="Qian P.Y."/>
        </authorList>
    </citation>
    <scope>NUCLEOTIDE SEQUENCE</scope>
    <source>
        <strain evidence="2">R07B-5</strain>
    </source>
</reference>
<dbReference type="EMBL" id="JAODUO010000417">
    <property type="protein sequence ID" value="KAK2180996.1"/>
    <property type="molecule type" value="Genomic_DNA"/>
</dbReference>